<comment type="caution">
    <text evidence="2">The sequence shown here is derived from an EMBL/GenBank/DDBJ whole genome shotgun (WGS) entry which is preliminary data.</text>
</comment>
<organism evidence="2 3">
    <name type="scientific">Undibacterium aquatile</name>
    <dbReference type="NCBI Taxonomy" id="1537398"/>
    <lineage>
        <taxon>Bacteria</taxon>
        <taxon>Pseudomonadati</taxon>
        <taxon>Pseudomonadota</taxon>
        <taxon>Betaproteobacteria</taxon>
        <taxon>Burkholderiales</taxon>
        <taxon>Oxalobacteraceae</taxon>
        <taxon>Undibacterium</taxon>
    </lineage>
</organism>
<feature type="region of interest" description="Disordered" evidence="1">
    <location>
        <begin position="27"/>
        <end position="46"/>
    </location>
</feature>
<sequence>MATKPETITSAITSKPDNALAKVEVKPEVKTETKQEVKTESKPVREPVARMSTATLRTEMEKIDNMINELAAGKQFNSATMRLMARYETQKHRLLMNRLAALLKKGHVEVQPIVEKLLSIEI</sequence>
<dbReference type="Proteomes" id="UP000637632">
    <property type="component" value="Unassembled WGS sequence"/>
</dbReference>
<evidence type="ECO:0000313" key="2">
    <source>
        <dbReference type="EMBL" id="MBC3810105.1"/>
    </source>
</evidence>
<dbReference type="EMBL" id="JACOFT010000001">
    <property type="protein sequence ID" value="MBC3810105.1"/>
    <property type="molecule type" value="Genomic_DNA"/>
</dbReference>
<dbReference type="RefSeq" id="WP_190476864.1">
    <property type="nucleotide sequence ID" value="NZ_JACOFT010000001.1"/>
</dbReference>
<gene>
    <name evidence="2" type="ORF">H8K26_01510</name>
</gene>
<reference evidence="2 3" key="1">
    <citation type="submission" date="2020-08" db="EMBL/GenBank/DDBJ databases">
        <title>Novel species isolated from subtropical streams in China.</title>
        <authorList>
            <person name="Lu H."/>
        </authorList>
    </citation>
    <scope>NUCLEOTIDE SEQUENCE [LARGE SCALE GENOMIC DNA]</scope>
    <source>
        <strain evidence="2 3">CCTCC AB 2015119</strain>
    </source>
</reference>
<proteinExistence type="predicted"/>
<evidence type="ECO:0000256" key="1">
    <source>
        <dbReference type="SAM" id="MobiDB-lite"/>
    </source>
</evidence>
<evidence type="ECO:0000313" key="3">
    <source>
        <dbReference type="Proteomes" id="UP000637632"/>
    </source>
</evidence>
<protein>
    <submittedName>
        <fullName evidence="2">Uncharacterized protein</fullName>
    </submittedName>
</protein>
<accession>A0ABR6XBA0</accession>
<name>A0ABR6XBA0_9BURK</name>
<keyword evidence="3" id="KW-1185">Reference proteome</keyword>